<reference evidence="1" key="2">
    <citation type="submission" date="2015-06" db="UniProtKB">
        <authorList>
            <consortium name="EnsemblPlants"/>
        </authorList>
    </citation>
    <scope>IDENTIFICATION</scope>
    <source>
        <strain evidence="1">DM1-3 516 R44</strain>
    </source>
</reference>
<dbReference type="Proteomes" id="UP000011115">
    <property type="component" value="Unassembled WGS sequence"/>
</dbReference>
<dbReference type="EnsemblPlants" id="PGSC0003DMT400096223">
    <property type="protein sequence ID" value="PGSC0003DMT400096223"/>
    <property type="gene ID" value="PGSC0003DMG400045794"/>
</dbReference>
<evidence type="ECO:0000313" key="2">
    <source>
        <dbReference type="Proteomes" id="UP000011115"/>
    </source>
</evidence>
<dbReference type="PaxDb" id="4113-PGSC0003DMT400096223"/>
<dbReference type="AlphaFoldDB" id="M1DXZ6"/>
<sequence>MGDNNDEISLTDVVVAQPAAADKNELIMQLMQQIAEMRIEMLRRQDLPNPGFASNAPADVYKIASSLSYFSIKRIWRSQKGEELPKIDNFSVDAGKILVSTIGNFPNPSDNTPRALKIMSVENQRRETQKLPSLGKRNPSPTSRAALTLSLMPMTSSVRRPFENEPGVAILLLLCPSPRNQMAAISLSVENSTSYSFQL</sequence>
<dbReference type="InParanoid" id="M1DXZ6"/>
<name>M1DXZ6_SOLTU</name>
<dbReference type="Gramene" id="PGSC0003DMT400096223">
    <property type="protein sequence ID" value="PGSC0003DMT400096223"/>
    <property type="gene ID" value="PGSC0003DMG400045794"/>
</dbReference>
<accession>M1DXZ6</accession>
<keyword evidence="2" id="KW-1185">Reference proteome</keyword>
<dbReference type="HOGENOM" id="CLU_1374311_0_0_1"/>
<reference evidence="2" key="1">
    <citation type="journal article" date="2011" name="Nature">
        <title>Genome sequence and analysis of the tuber crop potato.</title>
        <authorList>
            <consortium name="The Potato Genome Sequencing Consortium"/>
        </authorList>
    </citation>
    <scope>NUCLEOTIDE SEQUENCE [LARGE SCALE GENOMIC DNA]</scope>
    <source>
        <strain evidence="2">cv. DM1-3 516 R44</strain>
    </source>
</reference>
<protein>
    <submittedName>
        <fullName evidence="1">Uncharacterized protein</fullName>
    </submittedName>
</protein>
<organism evidence="1 2">
    <name type="scientific">Solanum tuberosum</name>
    <name type="common">Potato</name>
    <dbReference type="NCBI Taxonomy" id="4113"/>
    <lineage>
        <taxon>Eukaryota</taxon>
        <taxon>Viridiplantae</taxon>
        <taxon>Streptophyta</taxon>
        <taxon>Embryophyta</taxon>
        <taxon>Tracheophyta</taxon>
        <taxon>Spermatophyta</taxon>
        <taxon>Magnoliopsida</taxon>
        <taxon>eudicotyledons</taxon>
        <taxon>Gunneridae</taxon>
        <taxon>Pentapetalae</taxon>
        <taxon>asterids</taxon>
        <taxon>lamiids</taxon>
        <taxon>Solanales</taxon>
        <taxon>Solanaceae</taxon>
        <taxon>Solanoideae</taxon>
        <taxon>Solaneae</taxon>
        <taxon>Solanum</taxon>
    </lineage>
</organism>
<evidence type="ECO:0000313" key="1">
    <source>
        <dbReference type="EnsemblPlants" id="PGSC0003DMT400096223"/>
    </source>
</evidence>
<proteinExistence type="predicted"/>